<dbReference type="InterPro" id="IPR032710">
    <property type="entry name" value="NTF2-like_dom_sf"/>
</dbReference>
<organism evidence="2 3">
    <name type="scientific">Allorhodopirellula heiligendammensis</name>
    <dbReference type="NCBI Taxonomy" id="2714739"/>
    <lineage>
        <taxon>Bacteria</taxon>
        <taxon>Pseudomonadati</taxon>
        <taxon>Planctomycetota</taxon>
        <taxon>Planctomycetia</taxon>
        <taxon>Pirellulales</taxon>
        <taxon>Pirellulaceae</taxon>
        <taxon>Allorhodopirellula</taxon>
    </lineage>
</organism>
<protein>
    <submittedName>
        <fullName evidence="2">SnoaL-like domain protein</fullName>
    </submittedName>
</protein>
<dbReference type="Pfam" id="PF14534">
    <property type="entry name" value="DUF4440"/>
    <property type="match status" value="1"/>
</dbReference>
<evidence type="ECO:0000313" key="3">
    <source>
        <dbReference type="Proteomes" id="UP000319908"/>
    </source>
</evidence>
<dbReference type="Proteomes" id="UP000319908">
    <property type="component" value="Unassembled WGS sequence"/>
</dbReference>
<name>A0A5C6BWI5_9BACT</name>
<dbReference type="InterPro" id="IPR027843">
    <property type="entry name" value="DUF4440"/>
</dbReference>
<dbReference type="AlphaFoldDB" id="A0A5C6BWI5"/>
<dbReference type="NCBIfam" id="TIGR02246">
    <property type="entry name" value="SgcJ/EcaC family oxidoreductase"/>
    <property type="match status" value="1"/>
</dbReference>
<dbReference type="SUPFAM" id="SSF54427">
    <property type="entry name" value="NTF2-like"/>
    <property type="match status" value="1"/>
</dbReference>
<comment type="caution">
    <text evidence="2">The sequence shown here is derived from an EMBL/GenBank/DDBJ whole genome shotgun (WGS) entry which is preliminary data.</text>
</comment>
<dbReference type="EMBL" id="SJPU01000002">
    <property type="protein sequence ID" value="TWU16375.1"/>
    <property type="molecule type" value="Genomic_DNA"/>
</dbReference>
<accession>A0A5C6BWI5</accession>
<sequence>MLLGMCTPTQAAEEDSSVRDVIKEYVAAFNAKDADKLATMWAEDASHVDHELMQTTTGRDQIMADIEVVFSEPDDIKLFGSIASVRMITGEVASITGEVGVSISDQDPSLNRFSAIVVKNDDGWQIDSMEEMPVPQPLSSAAALAPLDWLIGDWQDATEEDPVHTHVHPAVGGAFLLRSCTSEAAQSTQIIGWDARAREIQSWTFNSDGSHGHATWAQNGGDRLLRTVQTLADGRIASGTYVIHRENDDEFTIKLMGREIDGQPQLPTEPVTVRRMPAVSN</sequence>
<proteinExistence type="predicted"/>
<gene>
    <name evidence="2" type="ORF">Poly21_35800</name>
</gene>
<keyword evidence="3" id="KW-1185">Reference proteome</keyword>
<dbReference type="InterPro" id="IPR011944">
    <property type="entry name" value="Steroid_delta5-4_isomerase"/>
</dbReference>
<evidence type="ECO:0000313" key="2">
    <source>
        <dbReference type="EMBL" id="TWU16375.1"/>
    </source>
</evidence>
<evidence type="ECO:0000259" key="1">
    <source>
        <dbReference type="Pfam" id="PF14534"/>
    </source>
</evidence>
<dbReference type="Gene3D" id="3.10.450.50">
    <property type="match status" value="1"/>
</dbReference>
<reference evidence="2 3" key="1">
    <citation type="journal article" date="2020" name="Antonie Van Leeuwenhoek">
        <title>Rhodopirellula heiligendammensis sp. nov., Rhodopirellula pilleata sp. nov., and Rhodopirellula solitaria sp. nov. isolated from natural or artificial marine surfaces in Northern Germany and California, USA, and emended description of the genus Rhodopirellula.</title>
        <authorList>
            <person name="Kallscheuer N."/>
            <person name="Wiegand S."/>
            <person name="Jogler M."/>
            <person name="Boedeker C."/>
            <person name="Peeters S.H."/>
            <person name="Rast P."/>
            <person name="Heuer A."/>
            <person name="Jetten M.S.M."/>
            <person name="Rohde M."/>
            <person name="Jogler C."/>
        </authorList>
    </citation>
    <scope>NUCLEOTIDE SEQUENCE [LARGE SCALE GENOMIC DNA]</scope>
    <source>
        <strain evidence="2 3">Poly21</strain>
    </source>
</reference>
<feature type="domain" description="DUF4440" evidence="1">
    <location>
        <begin position="18"/>
        <end position="126"/>
    </location>
</feature>